<dbReference type="PANTHER" id="PTHR19288:SF25">
    <property type="entry name" value="PHOSPHATIDYLGLYCEROPHOSPHATASE GEP4, MITOCHONDRIAL"/>
    <property type="match status" value="1"/>
</dbReference>
<dbReference type="NCBIfam" id="TIGR01509">
    <property type="entry name" value="HAD-SF-IA-v3"/>
    <property type="match status" value="1"/>
</dbReference>
<dbReference type="InterPro" id="IPR036412">
    <property type="entry name" value="HAD-like_sf"/>
</dbReference>
<dbReference type="Pfam" id="PF13242">
    <property type="entry name" value="Hydrolase_like"/>
    <property type="match status" value="1"/>
</dbReference>
<sequence>MLRKFLPNDYVKNVFEITPEFLKERNIKGIITDLDNTLVEWDRPLATQELVDWFSLLRNHGIKVVIVSNNNEKRVNKFSQPLNIPYIYKARKPRKKAYLKALQMLNLPKEQVIVVGDQLLTDVLGGNNAGFHTVLVVPVTNTDGMVTKFNRLIERRILKWFNKKGLLEWEVQKGGK</sequence>
<comment type="caution">
    <text evidence="1">The sequence shown here is derived from an EMBL/GenBank/DDBJ whole genome shotgun (WGS) entry which is preliminary data.</text>
</comment>
<dbReference type="InterPro" id="IPR010021">
    <property type="entry name" value="PGPP1/Gep4"/>
</dbReference>
<dbReference type="Proteomes" id="UP001208656">
    <property type="component" value="Unassembled WGS sequence"/>
</dbReference>
<dbReference type="EMBL" id="JAOUSE010000001">
    <property type="protein sequence ID" value="MCU9592939.1"/>
    <property type="molecule type" value="Genomic_DNA"/>
</dbReference>
<accession>A0ABT2WB91</accession>
<dbReference type="RefSeq" id="WP_263060668.1">
    <property type="nucleotide sequence ID" value="NZ_JAOUSE010000001.1"/>
</dbReference>
<dbReference type="SUPFAM" id="SSF56784">
    <property type="entry name" value="HAD-like"/>
    <property type="match status" value="1"/>
</dbReference>
<dbReference type="InterPro" id="IPR006439">
    <property type="entry name" value="HAD-SF_hydro_IA"/>
</dbReference>
<evidence type="ECO:0000313" key="2">
    <source>
        <dbReference type="Proteomes" id="UP001208656"/>
    </source>
</evidence>
<keyword evidence="2" id="KW-1185">Reference proteome</keyword>
<gene>
    <name evidence="1" type="ORF">OEV82_00545</name>
</gene>
<dbReference type="InterPro" id="IPR006549">
    <property type="entry name" value="HAD-SF_hydro_IIIA"/>
</dbReference>
<proteinExistence type="predicted"/>
<dbReference type="CDD" id="cd16416">
    <property type="entry name" value="HAD_BsYqeG-like"/>
    <property type="match status" value="1"/>
</dbReference>
<dbReference type="InterPro" id="IPR023214">
    <property type="entry name" value="HAD_sf"/>
</dbReference>
<dbReference type="NCBIfam" id="TIGR01662">
    <property type="entry name" value="HAD-SF-IIIA"/>
    <property type="match status" value="1"/>
</dbReference>
<protein>
    <submittedName>
        <fullName evidence="1">YqeG family HAD IIIA-type phosphatase</fullName>
    </submittedName>
</protein>
<reference evidence="1 2" key="1">
    <citation type="submission" date="2022-10" db="EMBL/GenBank/DDBJ databases">
        <title>Description of Fervidibacillus gen. nov. in the family Fervidibacillaceae fam. nov. with two species, Fervidibacillus albus sp. nov., and Fervidibacillus halotolerans sp. nov., isolated from tidal flat sediments.</title>
        <authorList>
            <person name="Kwon K.K."/>
            <person name="Yang S.-H."/>
        </authorList>
    </citation>
    <scope>NUCLEOTIDE SEQUENCE [LARGE SCALE GENOMIC DNA]</scope>
    <source>
        <strain evidence="1 2">DSM 23332</strain>
    </source>
</reference>
<dbReference type="NCBIfam" id="TIGR01668">
    <property type="entry name" value="YqeG_hyp_ppase"/>
    <property type="match status" value="1"/>
</dbReference>
<dbReference type="Gene3D" id="3.40.50.1000">
    <property type="entry name" value="HAD superfamily/HAD-like"/>
    <property type="match status" value="1"/>
</dbReference>
<evidence type="ECO:0000313" key="1">
    <source>
        <dbReference type="EMBL" id="MCU9592939.1"/>
    </source>
</evidence>
<dbReference type="NCBIfam" id="TIGR01549">
    <property type="entry name" value="HAD-SF-IA-v1"/>
    <property type="match status" value="1"/>
</dbReference>
<organism evidence="1 2">
    <name type="scientific">Pallidibacillus thermolactis</name>
    <dbReference type="NCBI Taxonomy" id="251051"/>
    <lineage>
        <taxon>Bacteria</taxon>
        <taxon>Bacillati</taxon>
        <taxon>Bacillota</taxon>
        <taxon>Bacilli</taxon>
        <taxon>Bacillales</taxon>
        <taxon>Bacillaceae</taxon>
        <taxon>Pallidibacillus</taxon>
    </lineage>
</organism>
<name>A0ABT2WB91_9BACI</name>
<dbReference type="PANTHER" id="PTHR19288">
    <property type="entry name" value="4-NITROPHENYLPHOSPHATASE-RELATED"/>
    <property type="match status" value="1"/>
</dbReference>